<proteinExistence type="predicted"/>
<feature type="region of interest" description="Disordered" evidence="1">
    <location>
        <begin position="1"/>
        <end position="37"/>
    </location>
</feature>
<keyword evidence="3" id="KW-1185">Reference proteome</keyword>
<dbReference type="EMBL" id="BPQB01000020">
    <property type="protein sequence ID" value="GJE91154.1"/>
    <property type="molecule type" value="Genomic_DNA"/>
</dbReference>
<name>A0A9P3GB63_9APHY</name>
<feature type="compositionally biased region" description="Low complexity" evidence="1">
    <location>
        <begin position="125"/>
        <end position="142"/>
    </location>
</feature>
<feature type="region of interest" description="Disordered" evidence="1">
    <location>
        <begin position="125"/>
        <end position="221"/>
    </location>
</feature>
<dbReference type="Proteomes" id="UP000703269">
    <property type="component" value="Unassembled WGS sequence"/>
</dbReference>
<reference evidence="2 3" key="1">
    <citation type="submission" date="2021-08" db="EMBL/GenBank/DDBJ databases">
        <title>Draft Genome Sequence of Phanerochaete sordida strain YK-624.</title>
        <authorList>
            <person name="Mori T."/>
            <person name="Dohra H."/>
            <person name="Suzuki T."/>
            <person name="Kawagishi H."/>
            <person name="Hirai H."/>
        </authorList>
    </citation>
    <scope>NUCLEOTIDE SEQUENCE [LARGE SCALE GENOMIC DNA]</scope>
    <source>
        <strain evidence="2 3">YK-624</strain>
    </source>
</reference>
<feature type="compositionally biased region" description="Low complexity" evidence="1">
    <location>
        <begin position="158"/>
        <end position="171"/>
    </location>
</feature>
<dbReference type="AlphaFoldDB" id="A0A9P3GB63"/>
<sequence length="422" mass="46662">MDRDQHTHHHESPSFTDTLVNGPWPTEMTDASFPDPAGGFEASWSMLDFHPDATEQRSPSASQGSSDSAVYMSRSQNALGLDIPLASVNYLPTPFSYNLGYPDQYHMNSPSPAALRSPLPQIITSDLHSSSQGSSLGSALHSPSDPFLTATSSHYPQSAGTSTPSSTGHSSLPVTPAPLPNSSRPHLQIPTPTGMYSPGSPYIGMHSNASSPTKSPLLRGSPSTSPMLIHHTPAHFTVPVQRAPAQQVLDIANTWPDAQYLVPQRIYRPNTQSDRRRYVEEVDLEAPIMFYMVHPEGLGINCKDAMNSRFSRLHGRDDQMFQNRGPSVSIRINWPGYTPWSRQIPTRDFRSPPGPITRAKLAKNVAKTVQRFLEEKKDKTMEDEAEAKYKVNHITIDQIEIVGLQHVSMGSWQAHLRLRSRT</sequence>
<evidence type="ECO:0000313" key="3">
    <source>
        <dbReference type="Proteomes" id="UP000703269"/>
    </source>
</evidence>
<evidence type="ECO:0000313" key="2">
    <source>
        <dbReference type="EMBL" id="GJE91154.1"/>
    </source>
</evidence>
<gene>
    <name evidence="2" type="ORF">PsYK624_073030</name>
</gene>
<comment type="caution">
    <text evidence="2">The sequence shown here is derived from an EMBL/GenBank/DDBJ whole genome shotgun (WGS) entry which is preliminary data.</text>
</comment>
<protein>
    <submittedName>
        <fullName evidence="2">Uncharacterized protein</fullName>
    </submittedName>
</protein>
<dbReference type="OrthoDB" id="3269405at2759"/>
<evidence type="ECO:0000256" key="1">
    <source>
        <dbReference type="SAM" id="MobiDB-lite"/>
    </source>
</evidence>
<accession>A0A9P3GB63</accession>
<organism evidence="2 3">
    <name type="scientific">Phanerochaete sordida</name>
    <dbReference type="NCBI Taxonomy" id="48140"/>
    <lineage>
        <taxon>Eukaryota</taxon>
        <taxon>Fungi</taxon>
        <taxon>Dikarya</taxon>
        <taxon>Basidiomycota</taxon>
        <taxon>Agaricomycotina</taxon>
        <taxon>Agaricomycetes</taxon>
        <taxon>Polyporales</taxon>
        <taxon>Phanerochaetaceae</taxon>
        <taxon>Phanerochaete</taxon>
    </lineage>
</organism>